<comment type="caution">
    <text evidence="2">The sequence shown here is derived from an EMBL/GenBank/DDBJ whole genome shotgun (WGS) entry which is preliminary data.</text>
</comment>
<dbReference type="SUPFAM" id="SSF143100">
    <property type="entry name" value="TTHA1013/TTHA0281-like"/>
    <property type="match status" value="1"/>
</dbReference>
<dbReference type="PANTHER" id="PTHR34504">
    <property type="entry name" value="ANTITOXIN HICB"/>
    <property type="match status" value="1"/>
</dbReference>
<name>C9KLU6_9FIRM</name>
<protein>
    <submittedName>
        <fullName evidence="2">Toxin-antitoxin system, antitoxin component, HicB family</fullName>
    </submittedName>
</protein>
<reference evidence="2" key="1">
    <citation type="submission" date="2009-09" db="EMBL/GenBank/DDBJ databases">
        <authorList>
            <person name="Weinstock G."/>
            <person name="Sodergren E."/>
            <person name="Clifton S."/>
            <person name="Fulton L."/>
            <person name="Fulton B."/>
            <person name="Courtney L."/>
            <person name="Fronick C."/>
            <person name="Harrison M."/>
            <person name="Strong C."/>
            <person name="Farmer C."/>
            <person name="Delahaunty K."/>
            <person name="Markovic C."/>
            <person name="Hall O."/>
            <person name="Minx P."/>
            <person name="Tomlinson C."/>
            <person name="Mitreva M."/>
            <person name="Nelson J."/>
            <person name="Hou S."/>
            <person name="Wollam A."/>
            <person name="Pepin K.H."/>
            <person name="Johnson M."/>
            <person name="Bhonagiri V."/>
            <person name="Nash W.E."/>
            <person name="Warren W."/>
            <person name="Chinwalla A."/>
            <person name="Mardis E.R."/>
            <person name="Wilson R.K."/>
        </authorList>
    </citation>
    <scope>NUCLEOTIDE SEQUENCE [LARGE SCALE GENOMIC DNA]</scope>
    <source>
        <strain evidence="2">DSM 20544</strain>
    </source>
</reference>
<keyword evidence="3" id="KW-1185">Reference proteome</keyword>
<dbReference type="InterPro" id="IPR035069">
    <property type="entry name" value="TTHA1013/TTHA0281-like"/>
</dbReference>
<dbReference type="HOGENOM" id="CLU_114047_0_2_9"/>
<dbReference type="InterPro" id="IPR051404">
    <property type="entry name" value="TA_system_antitoxin"/>
</dbReference>
<organism evidence="2 3">
    <name type="scientific">Mitsuokella multacida DSM 20544</name>
    <dbReference type="NCBI Taxonomy" id="500635"/>
    <lineage>
        <taxon>Bacteria</taxon>
        <taxon>Bacillati</taxon>
        <taxon>Bacillota</taxon>
        <taxon>Negativicutes</taxon>
        <taxon>Selenomonadales</taxon>
        <taxon>Selenomonadaceae</taxon>
        <taxon>Mitsuokella</taxon>
    </lineage>
</organism>
<evidence type="ECO:0000259" key="1">
    <source>
        <dbReference type="Pfam" id="PF15919"/>
    </source>
</evidence>
<sequence length="145" mass="16137">MDCFHNNHENKEVIIMKYVYPAILTPEDDGVIVSFPDVEGAYADGATIEEALDNAEDVLNVMLLTMEEQHKEIHPPTPLASLRIPEGSTTALVRADTLAYSRKVDTRAVRKSVSIPAWMDALAKDHNLNLSNVLQNAIRRELNIA</sequence>
<dbReference type="PATRIC" id="fig|500635.8.peg.536"/>
<dbReference type="InterPro" id="IPR031807">
    <property type="entry name" value="HicB-like"/>
</dbReference>
<dbReference type="Proteomes" id="UP000003671">
    <property type="component" value="Unassembled WGS sequence"/>
</dbReference>
<evidence type="ECO:0000313" key="3">
    <source>
        <dbReference type="Proteomes" id="UP000003671"/>
    </source>
</evidence>
<dbReference type="PANTHER" id="PTHR34504:SF4">
    <property type="entry name" value="ANTITOXIN HICB"/>
    <property type="match status" value="1"/>
</dbReference>
<evidence type="ECO:0000313" key="2">
    <source>
        <dbReference type="EMBL" id="EEX69110.1"/>
    </source>
</evidence>
<accession>C9KLU6</accession>
<gene>
    <name evidence="2" type="ORF">MITSMUL_04180</name>
</gene>
<proteinExistence type="predicted"/>
<feature type="domain" description="HicB-like antitoxin of toxin-antitoxin system" evidence="1">
    <location>
        <begin position="20"/>
        <end position="136"/>
    </location>
</feature>
<dbReference type="Gene3D" id="3.30.160.250">
    <property type="match status" value="1"/>
</dbReference>
<dbReference type="eggNOG" id="COG1598">
    <property type="taxonomic scope" value="Bacteria"/>
</dbReference>
<dbReference type="Pfam" id="PF15919">
    <property type="entry name" value="HicB_lk_antitox"/>
    <property type="match status" value="1"/>
</dbReference>
<dbReference type="AlphaFoldDB" id="C9KLU6"/>
<dbReference type="STRING" id="500635.MITSMUL_04180"/>
<dbReference type="EMBL" id="ABWK02000012">
    <property type="protein sequence ID" value="EEX69110.1"/>
    <property type="molecule type" value="Genomic_DNA"/>
</dbReference>